<accession>A0ACD5Z1M4</accession>
<protein>
    <submittedName>
        <fullName evidence="1">Uncharacterized protein</fullName>
    </submittedName>
</protein>
<proteinExistence type="predicted"/>
<keyword evidence="2" id="KW-1185">Reference proteome</keyword>
<reference evidence="1" key="1">
    <citation type="submission" date="2021-05" db="EMBL/GenBank/DDBJ databases">
        <authorList>
            <person name="Scholz U."/>
            <person name="Mascher M."/>
            <person name="Fiebig A."/>
        </authorList>
    </citation>
    <scope>NUCLEOTIDE SEQUENCE [LARGE SCALE GENOMIC DNA]</scope>
</reference>
<dbReference type="Proteomes" id="UP001732700">
    <property type="component" value="Chromosome 6A"/>
</dbReference>
<name>A0ACD5Z1M4_AVESA</name>
<organism evidence="1 2">
    <name type="scientific">Avena sativa</name>
    <name type="common">Oat</name>
    <dbReference type="NCBI Taxonomy" id="4498"/>
    <lineage>
        <taxon>Eukaryota</taxon>
        <taxon>Viridiplantae</taxon>
        <taxon>Streptophyta</taxon>
        <taxon>Embryophyta</taxon>
        <taxon>Tracheophyta</taxon>
        <taxon>Spermatophyta</taxon>
        <taxon>Magnoliopsida</taxon>
        <taxon>Liliopsida</taxon>
        <taxon>Poales</taxon>
        <taxon>Poaceae</taxon>
        <taxon>BOP clade</taxon>
        <taxon>Pooideae</taxon>
        <taxon>Poodae</taxon>
        <taxon>Poeae</taxon>
        <taxon>Poeae Chloroplast Group 1 (Aveneae type)</taxon>
        <taxon>Aveninae</taxon>
        <taxon>Avena</taxon>
    </lineage>
</organism>
<dbReference type="EnsemblPlants" id="AVESA.00010b.r2.6AG1073090.1">
    <property type="protein sequence ID" value="AVESA.00010b.r2.6AG1073090.1.CDS"/>
    <property type="gene ID" value="AVESA.00010b.r2.6AG1073090"/>
</dbReference>
<sequence>MLFSCSGVPLPRGRSKLEITRYVTSACLATEYESKRYRDDKLRIEVKLPNGEKNGGLLELCNNHIAIVTLLDDQDGRPMDVELQAGLPSDDDEILAVGRAFESGSLMAAKVKLAHYGRFEPYKLQLDPPNSEECLCFWKPVSSYEGGPVAVLGGPVLGKDNRVIGMNIDVDLDGACVSFLPLALLCTYLKHFRILNPEELHFRQYSLPDHVNTIVPSGFRSNIYRLRHLGYPMPPPLVLEFNGELLNQFEDFFGDVQAWKGYPFGSPNYCDEPVWRHLRKDVVKDISRRVVSIASFHGYERYFACTGLLIKWHQRTVVLTSASLVRSCTDENGYEDKIDNDLKIEVFLPPKQRASGKLELYSLKYNIAIVSFEKKFTSICREDIFSKYSTRKSSGKVVAVGSEPLDGLLMASIGKVKRRDNECKLDCIDLKLSTCKIKKAGIGGPLINLDGSFVGMNFFDGRMLTPFLPRSKIFRVLRSKINLPLPSEM</sequence>
<evidence type="ECO:0000313" key="1">
    <source>
        <dbReference type="EnsemblPlants" id="AVESA.00010b.r2.6AG1073090.1.CDS"/>
    </source>
</evidence>
<evidence type="ECO:0000313" key="2">
    <source>
        <dbReference type="Proteomes" id="UP001732700"/>
    </source>
</evidence>
<reference evidence="1" key="2">
    <citation type="submission" date="2025-09" db="UniProtKB">
        <authorList>
            <consortium name="EnsemblPlants"/>
        </authorList>
    </citation>
    <scope>IDENTIFICATION</scope>
</reference>